<accession>A0A139X7D9</accession>
<dbReference type="STRING" id="128403.WA1_26170"/>
<comment type="caution">
    <text evidence="2">The sequence shown here is derived from an EMBL/GenBank/DDBJ whole genome shotgun (WGS) entry which is preliminary data.</text>
</comment>
<dbReference type="Proteomes" id="UP000076925">
    <property type="component" value="Unassembled WGS sequence"/>
</dbReference>
<keyword evidence="3" id="KW-1185">Reference proteome</keyword>
<evidence type="ECO:0000313" key="2">
    <source>
        <dbReference type="EMBL" id="KYC40606.1"/>
    </source>
</evidence>
<dbReference type="OrthoDB" id="464795at2"/>
<feature type="domain" description="Tox-PL-2" evidence="1">
    <location>
        <begin position="9"/>
        <end position="102"/>
    </location>
</feature>
<sequence>MSRLSTEEIYQALGNISSQFKNLECDKCAIALKSWSDSNGIEGKIIKLRTKKRNDFFIISNRYSDSESITDNGIHYGVEVFGLVFDNLSRQGLPRDEWINDFSCRSGEFSLEELDNL</sequence>
<dbReference type="Pfam" id="PF15643">
    <property type="entry name" value="Tox-PL-2"/>
    <property type="match status" value="1"/>
</dbReference>
<dbReference type="InterPro" id="IPR028910">
    <property type="entry name" value="Tox-PL-2_dom"/>
</dbReference>
<evidence type="ECO:0000259" key="1">
    <source>
        <dbReference type="Pfam" id="PF15643"/>
    </source>
</evidence>
<gene>
    <name evidence="2" type="ORF">WA1_26170</name>
</gene>
<dbReference type="AlphaFoldDB" id="A0A139X7D9"/>
<proteinExistence type="predicted"/>
<evidence type="ECO:0000313" key="3">
    <source>
        <dbReference type="Proteomes" id="UP000076925"/>
    </source>
</evidence>
<dbReference type="RefSeq" id="WP_017746938.1">
    <property type="nucleotide sequence ID" value="NZ_KQ976354.1"/>
</dbReference>
<protein>
    <recommendedName>
        <fullName evidence="1">Tox-PL-2 domain-containing protein</fullName>
    </recommendedName>
</protein>
<reference evidence="2 3" key="1">
    <citation type="journal article" date="2013" name="Genome Biol. Evol.">
        <title>Genomes of Stigonematalean cyanobacteria (subsection V) and the evolution of oxygenic photosynthesis from prokaryotes to plastids.</title>
        <authorList>
            <person name="Dagan T."/>
            <person name="Roettger M."/>
            <person name="Stucken K."/>
            <person name="Landan G."/>
            <person name="Koch R."/>
            <person name="Major P."/>
            <person name="Gould S.B."/>
            <person name="Goremykin V.V."/>
            <person name="Rippka R."/>
            <person name="Tandeau de Marsac N."/>
            <person name="Gugger M."/>
            <person name="Lockhart P.J."/>
            <person name="Allen J.F."/>
            <person name="Brune I."/>
            <person name="Maus I."/>
            <person name="Puhler A."/>
            <person name="Martin W.F."/>
        </authorList>
    </citation>
    <scope>NUCLEOTIDE SEQUENCE [LARGE SCALE GENOMIC DNA]</scope>
    <source>
        <strain evidence="2 3">PCC 7110</strain>
    </source>
</reference>
<organism evidence="2 3">
    <name type="scientific">Scytonema hofmannii PCC 7110</name>
    <dbReference type="NCBI Taxonomy" id="128403"/>
    <lineage>
        <taxon>Bacteria</taxon>
        <taxon>Bacillati</taxon>
        <taxon>Cyanobacteriota</taxon>
        <taxon>Cyanophyceae</taxon>
        <taxon>Nostocales</taxon>
        <taxon>Scytonemataceae</taxon>
        <taxon>Scytonema</taxon>
    </lineage>
</organism>
<name>A0A139X7D9_9CYAN</name>
<dbReference type="EMBL" id="ANNX02000027">
    <property type="protein sequence ID" value="KYC40606.1"/>
    <property type="molecule type" value="Genomic_DNA"/>
</dbReference>